<evidence type="ECO:0000313" key="3">
    <source>
        <dbReference type="Proteomes" id="UP000886885"/>
    </source>
</evidence>
<keyword evidence="1" id="KW-0472">Membrane</keyword>
<evidence type="ECO:0000256" key="1">
    <source>
        <dbReference type="SAM" id="Phobius"/>
    </source>
</evidence>
<dbReference type="Proteomes" id="UP000886885">
    <property type="component" value="Chromosome 2A"/>
</dbReference>
<name>A0A8X8DBB8_POPTO</name>
<keyword evidence="1" id="KW-1133">Transmembrane helix</keyword>
<sequence>MSFSYIDFDNPTIFASVCRYQFGTKLEPAYRLKVQTVVFYDLCNSIMVGCFESADFEEQFRFGTEELILVVFFVNWIDYGVLGHVSDEVMGIFAPIVIYWLYAGFYQLFLPLENYRLHAKKEEEEKNLVVVKGVLLQQPVQAVVAHVLFVLSY</sequence>
<proteinExistence type="predicted"/>
<comment type="caution">
    <text evidence="2">The sequence shown here is derived from an EMBL/GenBank/DDBJ whole genome shotgun (WGS) entry which is preliminary data.</text>
</comment>
<keyword evidence="3" id="KW-1185">Reference proteome</keyword>
<keyword evidence="1" id="KW-0812">Transmembrane</keyword>
<dbReference type="AlphaFoldDB" id="A0A8X8DBB8"/>
<organism evidence="2 3">
    <name type="scientific">Populus tomentosa</name>
    <name type="common">Chinese white poplar</name>
    <dbReference type="NCBI Taxonomy" id="118781"/>
    <lineage>
        <taxon>Eukaryota</taxon>
        <taxon>Viridiplantae</taxon>
        <taxon>Streptophyta</taxon>
        <taxon>Embryophyta</taxon>
        <taxon>Tracheophyta</taxon>
        <taxon>Spermatophyta</taxon>
        <taxon>Magnoliopsida</taxon>
        <taxon>eudicotyledons</taxon>
        <taxon>Gunneridae</taxon>
        <taxon>Pentapetalae</taxon>
        <taxon>rosids</taxon>
        <taxon>fabids</taxon>
        <taxon>Malpighiales</taxon>
        <taxon>Salicaceae</taxon>
        <taxon>Saliceae</taxon>
        <taxon>Populus</taxon>
    </lineage>
</organism>
<dbReference type="EMBL" id="JAAWWB010000003">
    <property type="protein sequence ID" value="KAG6785994.1"/>
    <property type="molecule type" value="Genomic_DNA"/>
</dbReference>
<reference evidence="2" key="1">
    <citation type="journal article" date="2020" name="bioRxiv">
        <title>Hybrid origin of Populus tomentosa Carr. identified through genome sequencing and phylogenomic analysis.</title>
        <authorList>
            <person name="An X."/>
            <person name="Gao K."/>
            <person name="Chen Z."/>
            <person name="Li J."/>
            <person name="Yang X."/>
            <person name="Yang X."/>
            <person name="Zhou J."/>
            <person name="Guo T."/>
            <person name="Zhao T."/>
            <person name="Huang S."/>
            <person name="Miao D."/>
            <person name="Khan W.U."/>
            <person name="Rao P."/>
            <person name="Ye M."/>
            <person name="Lei B."/>
            <person name="Liao W."/>
            <person name="Wang J."/>
            <person name="Ji L."/>
            <person name="Li Y."/>
            <person name="Guo B."/>
            <person name="Mustafa N.S."/>
            <person name="Li S."/>
            <person name="Yun Q."/>
            <person name="Keller S.R."/>
            <person name="Mao J."/>
            <person name="Zhang R."/>
            <person name="Strauss S.H."/>
        </authorList>
    </citation>
    <scope>NUCLEOTIDE SEQUENCE</scope>
    <source>
        <strain evidence="2">GM15</strain>
        <tissue evidence="2">Leaf</tissue>
    </source>
</reference>
<gene>
    <name evidence="2" type="ORF">POTOM_007585</name>
</gene>
<evidence type="ECO:0000313" key="2">
    <source>
        <dbReference type="EMBL" id="KAG6785994.1"/>
    </source>
</evidence>
<accession>A0A8X8DBB8</accession>
<protein>
    <submittedName>
        <fullName evidence="2">Uncharacterized protein</fullName>
    </submittedName>
</protein>
<feature type="transmembrane region" description="Helical" evidence="1">
    <location>
        <begin position="92"/>
        <end position="112"/>
    </location>
</feature>
<dbReference type="OrthoDB" id="1730905at2759"/>